<name>A0AAD1ZZ33_9LAMI</name>
<organism evidence="1 2">
    <name type="scientific">Fraxinus pennsylvanica</name>
    <dbReference type="NCBI Taxonomy" id="56036"/>
    <lineage>
        <taxon>Eukaryota</taxon>
        <taxon>Viridiplantae</taxon>
        <taxon>Streptophyta</taxon>
        <taxon>Embryophyta</taxon>
        <taxon>Tracheophyta</taxon>
        <taxon>Spermatophyta</taxon>
        <taxon>Magnoliopsida</taxon>
        <taxon>eudicotyledons</taxon>
        <taxon>Gunneridae</taxon>
        <taxon>Pentapetalae</taxon>
        <taxon>asterids</taxon>
        <taxon>lamiids</taxon>
        <taxon>Lamiales</taxon>
        <taxon>Oleaceae</taxon>
        <taxon>Oleeae</taxon>
        <taxon>Fraxinus</taxon>
    </lineage>
</organism>
<keyword evidence="2" id="KW-1185">Reference proteome</keyword>
<dbReference type="Proteomes" id="UP000834106">
    <property type="component" value="Chromosome 15"/>
</dbReference>
<dbReference type="AlphaFoldDB" id="A0AAD1ZZ33"/>
<evidence type="ECO:0000313" key="2">
    <source>
        <dbReference type="Proteomes" id="UP000834106"/>
    </source>
</evidence>
<proteinExistence type="predicted"/>
<gene>
    <name evidence="1" type="ORF">FPE_LOCUS24556</name>
</gene>
<dbReference type="EMBL" id="OU503050">
    <property type="protein sequence ID" value="CAI9777126.1"/>
    <property type="molecule type" value="Genomic_DNA"/>
</dbReference>
<sequence>MFQISTPNIYDDDYSRYYNGNLPQLEELLMPPTQPPSQIIRLVFGAWPLPNYLYQVVPEGILSYLPASFFPVEIVAVSPLHRGISKTHAFPLITKRFQIDKCINNNFLAQMYCNPCSKQPIVRK</sequence>
<reference evidence="1" key="1">
    <citation type="submission" date="2023-05" db="EMBL/GenBank/DDBJ databases">
        <authorList>
            <person name="Huff M."/>
        </authorList>
    </citation>
    <scope>NUCLEOTIDE SEQUENCE</scope>
</reference>
<accession>A0AAD1ZZ33</accession>
<protein>
    <submittedName>
        <fullName evidence="1">Uncharacterized protein</fullName>
    </submittedName>
</protein>
<evidence type="ECO:0000313" key="1">
    <source>
        <dbReference type="EMBL" id="CAI9777126.1"/>
    </source>
</evidence>